<dbReference type="SUPFAM" id="SSF52540">
    <property type="entry name" value="P-loop containing nucleoside triphosphate hydrolases"/>
    <property type="match status" value="1"/>
</dbReference>
<dbReference type="GO" id="GO:0010467">
    <property type="term" value="P:gene expression"/>
    <property type="evidence" value="ECO:0007669"/>
    <property type="project" value="UniProtKB-ARBA"/>
</dbReference>
<dbReference type="InterPro" id="IPR044765">
    <property type="entry name" value="DDX47/Rrp3_DEADc"/>
</dbReference>
<keyword evidence="17" id="KW-1185">Reference proteome</keyword>
<comment type="similarity">
    <text evidence="9">Belongs to the DEAD box helicase family. DDX47/RRP3 subfamily.</text>
</comment>
<feature type="short sequence motif" description="Q motif" evidence="10">
    <location>
        <begin position="6"/>
        <end position="34"/>
    </location>
</feature>
<sequence length="444" mass="48635">MSSSSPSFKSLGLIDPLLEALQQVNFTTPTDIQVEALPHALEGRDIIGVASTGSGKTAAFALPILQKLWEDPKGLFSCVLAPTRELAFQISQQFESLGSAMGVRCAVIVGGVETIAQSVALAKRPHVVVATPGRLLWHLENTKGFSLKGIKFWCGVLDEADRLLDMDFGPVIDKILKLVPTERTTYLFSATMTSKVAKLQRASLSNPVKVEVSSKYQTVSTLLQYYLFMPLQDKDTYLVAIANSMAQSSMIIFTRTVHDAGRICIILRTLGLPAVPLHGQLSQSQRLGALGKFKSGSRKVLVATDVASRGLDIPSVDVVINFDIPTHSKDYIHRVGRTARAGRAGKSITLVTQYDVELVQRIEKTIGKQMELWATDPEEIALLKERVNEAGRLATVELKDQAANGKSGKKHPRDSGKTRADDQDRDDDEVEAGMPSRKKKMKRR</sequence>
<dbReference type="Gene3D" id="3.40.50.300">
    <property type="entry name" value="P-loop containing nucleotide triphosphate hydrolases"/>
    <property type="match status" value="2"/>
</dbReference>
<dbReference type="AlphaFoldDB" id="A0AAD2HWM1"/>
<dbReference type="GO" id="GO:0016787">
    <property type="term" value="F:hydrolase activity"/>
    <property type="evidence" value="ECO:0007669"/>
    <property type="project" value="UniProtKB-KW"/>
</dbReference>
<dbReference type="GO" id="GO:0042254">
    <property type="term" value="P:ribosome biogenesis"/>
    <property type="evidence" value="ECO:0007669"/>
    <property type="project" value="UniProtKB-KW"/>
</dbReference>
<reference evidence="16" key="1">
    <citation type="submission" date="2023-11" db="EMBL/GenBank/DDBJ databases">
        <authorList>
            <person name="De Vega J J."/>
            <person name="De Vega J J."/>
        </authorList>
    </citation>
    <scope>NUCLEOTIDE SEQUENCE</scope>
</reference>
<evidence type="ECO:0000256" key="12">
    <source>
        <dbReference type="SAM" id="MobiDB-lite"/>
    </source>
</evidence>
<accession>A0AAD2HWM1</accession>
<dbReference type="PROSITE" id="PS51195">
    <property type="entry name" value="Q_MOTIF"/>
    <property type="match status" value="1"/>
</dbReference>
<evidence type="ECO:0000256" key="5">
    <source>
        <dbReference type="ARBA" id="ARBA00022806"/>
    </source>
</evidence>
<dbReference type="PROSITE" id="PS00039">
    <property type="entry name" value="DEAD_ATP_HELICASE"/>
    <property type="match status" value="1"/>
</dbReference>
<name>A0AAD2HWM1_9AGAR</name>
<dbReference type="CDD" id="cd18787">
    <property type="entry name" value="SF2_C_DEAD"/>
    <property type="match status" value="1"/>
</dbReference>
<protein>
    <recommendedName>
        <fullName evidence="18">DEAD-domain-containing protein</fullName>
    </recommendedName>
</protein>
<keyword evidence="7" id="KW-0694">RNA-binding</keyword>
<evidence type="ECO:0000259" key="13">
    <source>
        <dbReference type="PROSITE" id="PS51192"/>
    </source>
</evidence>
<dbReference type="GO" id="GO:0005829">
    <property type="term" value="C:cytosol"/>
    <property type="evidence" value="ECO:0007669"/>
    <property type="project" value="TreeGrafter"/>
</dbReference>
<evidence type="ECO:0000256" key="7">
    <source>
        <dbReference type="ARBA" id="ARBA00022884"/>
    </source>
</evidence>
<dbReference type="EMBL" id="CAVNYO010000444">
    <property type="protein sequence ID" value="CAK5281507.1"/>
    <property type="molecule type" value="Genomic_DNA"/>
</dbReference>
<dbReference type="SMART" id="SM00487">
    <property type="entry name" value="DEXDc"/>
    <property type="match status" value="1"/>
</dbReference>
<keyword evidence="6 11" id="KW-0067">ATP-binding</keyword>
<dbReference type="InterPro" id="IPR000629">
    <property type="entry name" value="RNA-helicase_DEAD-box_CS"/>
</dbReference>
<dbReference type="Pfam" id="PF00271">
    <property type="entry name" value="Helicase_C"/>
    <property type="match status" value="1"/>
</dbReference>
<dbReference type="InterPro" id="IPR027417">
    <property type="entry name" value="P-loop_NTPase"/>
</dbReference>
<dbReference type="PANTHER" id="PTHR47959:SF20">
    <property type="entry name" value="RNA HELICASE"/>
    <property type="match status" value="1"/>
</dbReference>
<organism evidence="16 17">
    <name type="scientific">Mycena citricolor</name>
    <dbReference type="NCBI Taxonomy" id="2018698"/>
    <lineage>
        <taxon>Eukaryota</taxon>
        <taxon>Fungi</taxon>
        <taxon>Dikarya</taxon>
        <taxon>Basidiomycota</taxon>
        <taxon>Agaricomycotina</taxon>
        <taxon>Agaricomycetes</taxon>
        <taxon>Agaricomycetidae</taxon>
        <taxon>Agaricales</taxon>
        <taxon>Marasmiineae</taxon>
        <taxon>Mycenaceae</taxon>
        <taxon>Mycena</taxon>
    </lineage>
</organism>
<dbReference type="PROSITE" id="PS51192">
    <property type="entry name" value="HELICASE_ATP_BIND_1"/>
    <property type="match status" value="1"/>
</dbReference>
<feature type="region of interest" description="Disordered" evidence="12">
    <location>
        <begin position="397"/>
        <end position="444"/>
    </location>
</feature>
<dbReference type="InterPro" id="IPR050079">
    <property type="entry name" value="DEAD_box_RNA_helicase"/>
</dbReference>
<feature type="domain" description="DEAD-box RNA helicase Q" evidence="15">
    <location>
        <begin position="6"/>
        <end position="34"/>
    </location>
</feature>
<dbReference type="PANTHER" id="PTHR47959">
    <property type="entry name" value="ATP-DEPENDENT RNA HELICASE RHLE-RELATED"/>
    <property type="match status" value="1"/>
</dbReference>
<comment type="caution">
    <text evidence="16">The sequence shown here is derived from an EMBL/GenBank/DDBJ whole genome shotgun (WGS) entry which is preliminary data.</text>
</comment>
<keyword evidence="2" id="KW-0690">Ribosome biogenesis</keyword>
<evidence type="ECO:0008006" key="18">
    <source>
        <dbReference type="Google" id="ProtNLM"/>
    </source>
</evidence>
<evidence type="ECO:0000259" key="15">
    <source>
        <dbReference type="PROSITE" id="PS51195"/>
    </source>
</evidence>
<dbReference type="GO" id="GO:0005634">
    <property type="term" value="C:nucleus"/>
    <property type="evidence" value="ECO:0007669"/>
    <property type="project" value="UniProtKB-SubCell"/>
</dbReference>
<evidence type="ECO:0000313" key="16">
    <source>
        <dbReference type="EMBL" id="CAK5281507.1"/>
    </source>
</evidence>
<evidence type="ECO:0000256" key="2">
    <source>
        <dbReference type="ARBA" id="ARBA00022517"/>
    </source>
</evidence>
<dbReference type="GO" id="GO:0005524">
    <property type="term" value="F:ATP binding"/>
    <property type="evidence" value="ECO:0007669"/>
    <property type="project" value="UniProtKB-KW"/>
</dbReference>
<evidence type="ECO:0000313" key="17">
    <source>
        <dbReference type="Proteomes" id="UP001295794"/>
    </source>
</evidence>
<dbReference type="Pfam" id="PF00270">
    <property type="entry name" value="DEAD"/>
    <property type="match status" value="1"/>
</dbReference>
<evidence type="ECO:0000256" key="8">
    <source>
        <dbReference type="ARBA" id="ARBA00023242"/>
    </source>
</evidence>
<keyword evidence="3 11" id="KW-0547">Nucleotide-binding</keyword>
<dbReference type="SMART" id="SM00490">
    <property type="entry name" value="HELICc"/>
    <property type="match status" value="1"/>
</dbReference>
<evidence type="ECO:0000256" key="6">
    <source>
        <dbReference type="ARBA" id="ARBA00022840"/>
    </source>
</evidence>
<evidence type="ECO:0000256" key="1">
    <source>
        <dbReference type="ARBA" id="ARBA00004123"/>
    </source>
</evidence>
<dbReference type="Proteomes" id="UP001295794">
    <property type="component" value="Unassembled WGS sequence"/>
</dbReference>
<dbReference type="GO" id="GO:0003724">
    <property type="term" value="F:RNA helicase activity"/>
    <property type="evidence" value="ECO:0007669"/>
    <property type="project" value="InterPro"/>
</dbReference>
<evidence type="ECO:0000256" key="10">
    <source>
        <dbReference type="PROSITE-ProRule" id="PRU00552"/>
    </source>
</evidence>
<feature type="domain" description="Helicase ATP-binding" evidence="13">
    <location>
        <begin position="37"/>
        <end position="210"/>
    </location>
</feature>
<feature type="compositionally biased region" description="Basic and acidic residues" evidence="12">
    <location>
        <begin position="413"/>
        <end position="422"/>
    </location>
</feature>
<dbReference type="InterPro" id="IPR014001">
    <property type="entry name" value="Helicase_ATP-bd"/>
</dbReference>
<feature type="domain" description="Helicase C-terminal" evidence="14">
    <location>
        <begin position="233"/>
        <end position="381"/>
    </location>
</feature>
<dbReference type="GO" id="GO:0003723">
    <property type="term" value="F:RNA binding"/>
    <property type="evidence" value="ECO:0007669"/>
    <property type="project" value="UniProtKB-KW"/>
</dbReference>
<dbReference type="InterPro" id="IPR014014">
    <property type="entry name" value="RNA_helicase_DEAD_Q_motif"/>
</dbReference>
<dbReference type="InterPro" id="IPR011545">
    <property type="entry name" value="DEAD/DEAH_box_helicase_dom"/>
</dbReference>
<keyword evidence="5 11" id="KW-0347">Helicase</keyword>
<evidence type="ECO:0000256" key="3">
    <source>
        <dbReference type="ARBA" id="ARBA00022741"/>
    </source>
</evidence>
<evidence type="ECO:0000256" key="11">
    <source>
        <dbReference type="RuleBase" id="RU000492"/>
    </source>
</evidence>
<comment type="subcellular location">
    <subcellularLocation>
        <location evidence="1">Nucleus</location>
    </subcellularLocation>
</comment>
<evidence type="ECO:0000256" key="9">
    <source>
        <dbReference type="ARBA" id="ARBA00024350"/>
    </source>
</evidence>
<evidence type="ECO:0000259" key="14">
    <source>
        <dbReference type="PROSITE" id="PS51194"/>
    </source>
</evidence>
<keyword evidence="4 11" id="KW-0378">Hydrolase</keyword>
<dbReference type="PROSITE" id="PS51194">
    <property type="entry name" value="HELICASE_CTER"/>
    <property type="match status" value="1"/>
</dbReference>
<gene>
    <name evidence="16" type="ORF">MYCIT1_LOCUS32682</name>
</gene>
<dbReference type="InterPro" id="IPR001650">
    <property type="entry name" value="Helicase_C-like"/>
</dbReference>
<proteinExistence type="inferred from homology"/>
<dbReference type="CDD" id="cd17954">
    <property type="entry name" value="DEADc_DDX47"/>
    <property type="match status" value="1"/>
</dbReference>
<keyword evidence="8" id="KW-0539">Nucleus</keyword>
<evidence type="ECO:0000256" key="4">
    <source>
        <dbReference type="ARBA" id="ARBA00022801"/>
    </source>
</evidence>